<evidence type="ECO:0000313" key="9">
    <source>
        <dbReference type="EMBL" id="MBY09474.1"/>
    </source>
</evidence>
<comment type="subcellular location">
    <subcellularLocation>
        <location evidence="1">Endomembrane system</location>
        <topology evidence="1">Multi-pass membrane protein</topology>
    </subcellularLocation>
    <subcellularLocation>
        <location evidence="2">Golgi apparatus membrane</location>
    </subcellularLocation>
</comment>
<sequence>MADNTGLFALVVTMGVGSYVSGLLPLAIPLSEARLHLVSVFGAGLLVGTALSVIVPEGVSTLYNSYVYNSVSHLSQHEHQAPKTTGGTASAANHVHSATEITRDPHQLVGITLVLGFLFMLIVDKCFSQRHHSTSDAEATVKIGEGRKTNFTATLGLVVHAAADGIALGAAATTGKVETEFVVFLAIVLHKFPAAFALATFLLHEGLERPTIRRHLAVFSLAAPVMTLTTYCVINYKSQEGSNSLNSTGLALLFSAGTFLYVSTVHVLPELVSRHADPDVRNRSSEGFRRRDVLILIVGTILPMFLTLGHHH</sequence>
<feature type="transmembrane region" description="Helical" evidence="8">
    <location>
        <begin position="6"/>
        <end position="28"/>
    </location>
</feature>
<feature type="region of interest" description="Disordered" evidence="7">
    <location>
        <begin position="77"/>
        <end position="96"/>
    </location>
</feature>
<evidence type="ECO:0000256" key="2">
    <source>
        <dbReference type="ARBA" id="ARBA00004394"/>
    </source>
</evidence>
<dbReference type="GO" id="GO:0000139">
    <property type="term" value="C:Golgi membrane"/>
    <property type="evidence" value="ECO:0007669"/>
    <property type="project" value="UniProtKB-SubCell"/>
</dbReference>
<proteinExistence type="predicted"/>
<keyword evidence="3 8" id="KW-0812">Transmembrane</keyword>
<dbReference type="EMBL" id="GGLE01005348">
    <property type="protein sequence ID" value="MBY09474.1"/>
    <property type="molecule type" value="Transcribed_RNA"/>
</dbReference>
<feature type="transmembrane region" description="Helical" evidence="8">
    <location>
        <begin position="248"/>
        <end position="272"/>
    </location>
</feature>
<feature type="transmembrane region" description="Helical" evidence="8">
    <location>
        <begin position="35"/>
        <end position="55"/>
    </location>
</feature>
<dbReference type="GO" id="GO:0046873">
    <property type="term" value="F:metal ion transmembrane transporter activity"/>
    <property type="evidence" value="ECO:0007669"/>
    <property type="project" value="InterPro"/>
</dbReference>
<dbReference type="Pfam" id="PF02535">
    <property type="entry name" value="Zip"/>
    <property type="match status" value="1"/>
</dbReference>
<protein>
    <submittedName>
        <fullName evidence="9">Putative zinc transporter</fullName>
    </submittedName>
</protein>
<feature type="transmembrane region" description="Helical" evidence="8">
    <location>
        <begin position="181"/>
        <end position="204"/>
    </location>
</feature>
<keyword evidence="6 8" id="KW-0472">Membrane</keyword>
<keyword evidence="5" id="KW-0333">Golgi apparatus</keyword>
<accession>A0A2R5LIZ8</accession>
<evidence type="ECO:0000256" key="7">
    <source>
        <dbReference type="SAM" id="MobiDB-lite"/>
    </source>
</evidence>
<evidence type="ECO:0000256" key="5">
    <source>
        <dbReference type="ARBA" id="ARBA00023034"/>
    </source>
</evidence>
<evidence type="ECO:0000256" key="3">
    <source>
        <dbReference type="ARBA" id="ARBA00022692"/>
    </source>
</evidence>
<feature type="compositionally biased region" description="Polar residues" evidence="7">
    <location>
        <begin position="82"/>
        <end position="91"/>
    </location>
</feature>
<evidence type="ECO:0000256" key="8">
    <source>
        <dbReference type="SAM" id="Phobius"/>
    </source>
</evidence>
<feature type="transmembrane region" description="Helical" evidence="8">
    <location>
        <begin position="293"/>
        <end position="311"/>
    </location>
</feature>
<dbReference type="AlphaFoldDB" id="A0A2R5LIZ8"/>
<evidence type="ECO:0000256" key="6">
    <source>
        <dbReference type="ARBA" id="ARBA00023136"/>
    </source>
</evidence>
<dbReference type="GO" id="GO:0006829">
    <property type="term" value="P:zinc ion transport"/>
    <property type="evidence" value="ECO:0007669"/>
    <property type="project" value="InterPro"/>
</dbReference>
<feature type="transmembrane region" description="Helical" evidence="8">
    <location>
        <begin position="151"/>
        <end position="175"/>
    </location>
</feature>
<keyword evidence="4 8" id="KW-1133">Transmembrane helix</keyword>
<dbReference type="PANTHER" id="PTHR16133:SF0">
    <property type="entry name" value="ZINC_IRON REGULATED TRANSPORTER-RELATED PROTEIN 102B, ISOFORM E"/>
    <property type="match status" value="1"/>
</dbReference>
<evidence type="ECO:0000256" key="4">
    <source>
        <dbReference type="ARBA" id="ARBA00022989"/>
    </source>
</evidence>
<feature type="transmembrane region" description="Helical" evidence="8">
    <location>
        <begin position="216"/>
        <end position="236"/>
    </location>
</feature>
<dbReference type="InterPro" id="IPR003689">
    <property type="entry name" value="ZIP"/>
</dbReference>
<name>A0A2R5LIZ8_9ACAR</name>
<reference evidence="9" key="1">
    <citation type="submission" date="2018-03" db="EMBL/GenBank/DDBJ databases">
        <title>The relapsing fever spirochete Borrelia turicatae persists in the highly oxidative environment of its soft-bodied tick vector.</title>
        <authorList>
            <person name="Bourret T.J."/>
            <person name="Boyle W.K."/>
            <person name="Valenzuela J.G."/>
            <person name="Oliveira F."/>
            <person name="Lopez J.E."/>
        </authorList>
    </citation>
    <scope>NUCLEOTIDE SEQUENCE</scope>
    <source>
        <strain evidence="9">Kansas strain/isolate</strain>
        <tissue evidence="9">Salivary glands</tissue>
    </source>
</reference>
<organism evidence="9">
    <name type="scientific">Ornithodoros turicata</name>
    <dbReference type="NCBI Taxonomy" id="34597"/>
    <lineage>
        <taxon>Eukaryota</taxon>
        <taxon>Metazoa</taxon>
        <taxon>Ecdysozoa</taxon>
        <taxon>Arthropoda</taxon>
        <taxon>Chelicerata</taxon>
        <taxon>Arachnida</taxon>
        <taxon>Acari</taxon>
        <taxon>Parasitiformes</taxon>
        <taxon>Ixodida</taxon>
        <taxon>Ixodoidea</taxon>
        <taxon>Argasidae</taxon>
        <taxon>Ornithodorinae</taxon>
        <taxon>Ornithodoros</taxon>
    </lineage>
</organism>
<dbReference type="InterPro" id="IPR045891">
    <property type="entry name" value="ZIP9"/>
</dbReference>
<evidence type="ECO:0000256" key="1">
    <source>
        <dbReference type="ARBA" id="ARBA00004127"/>
    </source>
</evidence>
<feature type="transmembrane region" description="Helical" evidence="8">
    <location>
        <begin position="106"/>
        <end position="123"/>
    </location>
</feature>
<dbReference type="PANTHER" id="PTHR16133">
    <property type="entry name" value="SOLUTE CARRIER FAMILY 39 ZINC TRANSPORTER , MEMBER 9-RELATED"/>
    <property type="match status" value="1"/>
</dbReference>